<dbReference type="GO" id="GO:0016787">
    <property type="term" value="F:hydrolase activity"/>
    <property type="evidence" value="ECO:0007669"/>
    <property type="project" value="UniProtKB-KW"/>
</dbReference>
<keyword evidence="1" id="KW-0378">Hydrolase</keyword>
<protein>
    <submittedName>
        <fullName evidence="1">Alpha/beta hydrolase</fullName>
    </submittedName>
</protein>
<feature type="non-terminal residue" evidence="1">
    <location>
        <position position="30"/>
    </location>
</feature>
<sequence>MDRAAAARVAPLALDHGGRTLRGWEHGTVR</sequence>
<proteinExistence type="predicted"/>
<gene>
    <name evidence="1" type="ORF">DZF96_09260</name>
</gene>
<dbReference type="EMBL" id="QWEC01000124">
    <property type="protein sequence ID" value="RII96976.1"/>
    <property type="molecule type" value="Genomic_DNA"/>
</dbReference>
<comment type="caution">
    <text evidence="1">The sequence shown here is derived from an EMBL/GenBank/DDBJ whole genome shotgun (WGS) entry which is preliminary data.</text>
</comment>
<reference evidence="1 2" key="1">
    <citation type="submission" date="2018-08" db="EMBL/GenBank/DDBJ databases">
        <title>Genome Sequence of Clavibacter michiganensis Subspecies type strains, and the Atypical Peach-Colored Strains Isolated from Tomato.</title>
        <authorList>
            <person name="Osdaghi E."/>
            <person name="Portier P."/>
            <person name="Briand M."/>
            <person name="Jacques M.-A."/>
        </authorList>
    </citation>
    <scope>NUCLEOTIDE SEQUENCE [LARGE SCALE GENOMIC DNA]</scope>
    <source>
        <strain evidence="1 2">CFBP 7493</strain>
    </source>
</reference>
<dbReference type="AlphaFoldDB" id="A0A399NWE8"/>
<organism evidence="1 2">
    <name type="scientific">Clavibacter michiganensis</name>
    <dbReference type="NCBI Taxonomy" id="28447"/>
    <lineage>
        <taxon>Bacteria</taxon>
        <taxon>Bacillati</taxon>
        <taxon>Actinomycetota</taxon>
        <taxon>Actinomycetes</taxon>
        <taxon>Micrococcales</taxon>
        <taxon>Microbacteriaceae</taxon>
        <taxon>Clavibacter</taxon>
    </lineage>
</organism>
<evidence type="ECO:0000313" key="2">
    <source>
        <dbReference type="Proteomes" id="UP000266298"/>
    </source>
</evidence>
<accession>A0A399NWE8</accession>
<dbReference type="Proteomes" id="UP000266298">
    <property type="component" value="Unassembled WGS sequence"/>
</dbReference>
<evidence type="ECO:0000313" key="1">
    <source>
        <dbReference type="EMBL" id="RII96976.1"/>
    </source>
</evidence>
<name>A0A399NWE8_9MICO</name>